<organism evidence="7 8">
    <name type="scientific">Methylobacterium trifolii</name>
    <dbReference type="NCBI Taxonomy" id="1003092"/>
    <lineage>
        <taxon>Bacteria</taxon>
        <taxon>Pseudomonadati</taxon>
        <taxon>Pseudomonadota</taxon>
        <taxon>Alphaproteobacteria</taxon>
        <taxon>Hyphomicrobiales</taxon>
        <taxon>Methylobacteriaceae</taxon>
        <taxon>Methylobacterium</taxon>
    </lineage>
</organism>
<dbReference type="PANTHER" id="PTHR23427:SF2">
    <property type="entry name" value="SURFEIT LOCUS PROTEIN 1"/>
    <property type="match status" value="1"/>
</dbReference>
<comment type="subcellular location">
    <subcellularLocation>
        <location evidence="6">Cell membrane</location>
        <topology evidence="6">Multi-pass membrane protein</topology>
    </subcellularLocation>
    <subcellularLocation>
        <location evidence="1">Membrane</location>
    </subcellularLocation>
</comment>
<accession>A0ABQ4TXH2</accession>
<proteinExistence type="inferred from homology"/>
<dbReference type="PANTHER" id="PTHR23427">
    <property type="entry name" value="SURFEIT LOCUS PROTEIN"/>
    <property type="match status" value="1"/>
</dbReference>
<keyword evidence="4 6" id="KW-1133">Transmembrane helix</keyword>
<keyword evidence="8" id="KW-1185">Reference proteome</keyword>
<evidence type="ECO:0000256" key="1">
    <source>
        <dbReference type="ARBA" id="ARBA00004370"/>
    </source>
</evidence>
<evidence type="ECO:0000256" key="4">
    <source>
        <dbReference type="ARBA" id="ARBA00022989"/>
    </source>
</evidence>
<dbReference type="EMBL" id="BPRB01000106">
    <property type="protein sequence ID" value="GJE59969.1"/>
    <property type="molecule type" value="Genomic_DNA"/>
</dbReference>
<evidence type="ECO:0000256" key="2">
    <source>
        <dbReference type="ARBA" id="ARBA00007165"/>
    </source>
</evidence>
<evidence type="ECO:0000256" key="5">
    <source>
        <dbReference type="ARBA" id="ARBA00023136"/>
    </source>
</evidence>
<evidence type="ECO:0000256" key="6">
    <source>
        <dbReference type="RuleBase" id="RU363076"/>
    </source>
</evidence>
<name>A0ABQ4TXH2_9HYPH</name>
<keyword evidence="3 6" id="KW-0812">Transmembrane</keyword>
<dbReference type="Pfam" id="PF02104">
    <property type="entry name" value="SURF1"/>
    <property type="match status" value="1"/>
</dbReference>
<comment type="similarity">
    <text evidence="2 6">Belongs to the SURF1 family.</text>
</comment>
<keyword evidence="6" id="KW-1003">Cell membrane</keyword>
<sequence>MGTRKASPPGEAEPGRDSGGRPLAALVILDLAGLLILVVLVGLGTWQVQRRAWKLDLIAQVEARVHAPAVAAPGPADWPGITSADAYRRVRLTGRFLHDRASLVQAVTVLGGGFWVMTPLEAADGVTVLVNRGFVPADRRDPAGWSRPDGSLTATGLLRVSEPGGGFLRTNAPSADRWYSRDVADIAGARGLGTVAPYFIDAEAGPDPSALPVGGLTVVAFSNNHLVYAITWFTLAAMVLAAMLYGTAAGLRPSRSADPGGD</sequence>
<keyword evidence="5 6" id="KW-0472">Membrane</keyword>
<evidence type="ECO:0000256" key="3">
    <source>
        <dbReference type="ARBA" id="ARBA00022692"/>
    </source>
</evidence>
<reference evidence="7" key="1">
    <citation type="journal article" date="2021" name="Front. Microbiol.">
        <title>Comprehensive Comparative Genomics and Phenotyping of Methylobacterium Species.</title>
        <authorList>
            <person name="Alessa O."/>
            <person name="Ogura Y."/>
            <person name="Fujitani Y."/>
            <person name="Takami H."/>
            <person name="Hayashi T."/>
            <person name="Sahin N."/>
            <person name="Tani A."/>
        </authorList>
    </citation>
    <scope>NUCLEOTIDE SEQUENCE</scope>
    <source>
        <strain evidence="7">DSM 23632</strain>
    </source>
</reference>
<feature type="transmembrane region" description="Helical" evidence="6">
    <location>
        <begin position="23"/>
        <end position="46"/>
    </location>
</feature>
<evidence type="ECO:0000313" key="7">
    <source>
        <dbReference type="EMBL" id="GJE59969.1"/>
    </source>
</evidence>
<dbReference type="Proteomes" id="UP001055057">
    <property type="component" value="Unassembled WGS sequence"/>
</dbReference>
<gene>
    <name evidence="7" type="ORF">MPOCJGCO_2077</name>
</gene>
<dbReference type="CDD" id="cd06662">
    <property type="entry name" value="SURF1"/>
    <property type="match status" value="1"/>
</dbReference>
<evidence type="ECO:0000313" key="8">
    <source>
        <dbReference type="Proteomes" id="UP001055057"/>
    </source>
</evidence>
<dbReference type="PROSITE" id="PS50895">
    <property type="entry name" value="SURF1"/>
    <property type="match status" value="1"/>
</dbReference>
<feature type="transmembrane region" description="Helical" evidence="6">
    <location>
        <begin position="226"/>
        <end position="246"/>
    </location>
</feature>
<protein>
    <recommendedName>
        <fullName evidence="6">SURF1-like protein</fullName>
    </recommendedName>
</protein>
<comment type="caution">
    <text evidence="7">The sequence shown here is derived from an EMBL/GenBank/DDBJ whole genome shotgun (WGS) entry which is preliminary data.</text>
</comment>
<dbReference type="InterPro" id="IPR002994">
    <property type="entry name" value="Surf1/Shy1"/>
</dbReference>
<dbReference type="InterPro" id="IPR045214">
    <property type="entry name" value="Surf1/Surf4"/>
</dbReference>
<reference evidence="7" key="2">
    <citation type="submission" date="2021-08" db="EMBL/GenBank/DDBJ databases">
        <authorList>
            <person name="Tani A."/>
            <person name="Ola A."/>
            <person name="Ogura Y."/>
            <person name="Katsura K."/>
            <person name="Hayashi T."/>
        </authorList>
    </citation>
    <scope>NUCLEOTIDE SEQUENCE</scope>
    <source>
        <strain evidence="7">DSM 23632</strain>
    </source>
</reference>